<dbReference type="EMBL" id="BIMN01000002">
    <property type="protein sequence ID" value="GCE63529.1"/>
    <property type="molecule type" value="Genomic_DNA"/>
</dbReference>
<comment type="caution">
    <text evidence="2">The sequence shown here is derived from an EMBL/GenBank/DDBJ whole genome shotgun (WGS) entry which is preliminary data.</text>
</comment>
<feature type="transmembrane region" description="Helical" evidence="1">
    <location>
        <begin position="6"/>
        <end position="27"/>
    </location>
</feature>
<sequence>MTPQTAAGIAAATVAVGGTSVGAYMLAKNGNTTVTLKQFLSDAKTTNKTEYTSENKLASVVKNQEKLVANVSANESWWNSRFDKYKQPKTEDTSVYTLSSSSESTVFQAVEKGYSSENGDANKALNQVCDAAYKKVKTEFQGTDGNDDNKKKYTNDVKKFCTLQENTDLTIS</sequence>
<evidence type="ECO:0000256" key="1">
    <source>
        <dbReference type="SAM" id="Phobius"/>
    </source>
</evidence>
<keyword evidence="1" id="KW-0812">Transmembrane</keyword>
<reference evidence="2 3" key="1">
    <citation type="submission" date="2019-01" db="EMBL/GenBank/DDBJ databases">
        <title>Draft genome sequences of Candidatus Mycoplasma haemohominis SWG34-3 identified from a patient with pyrexia, anemia and liver dysfunction.</title>
        <authorList>
            <person name="Sekizuka T."/>
            <person name="Hattori N."/>
            <person name="Katano H."/>
            <person name="Takuma T."/>
            <person name="Ito T."/>
            <person name="Arai N."/>
            <person name="Yanai R."/>
            <person name="Ishii S."/>
            <person name="Miura Y."/>
            <person name="Tokunaga T."/>
            <person name="Watanabe H."/>
            <person name="Nomura N."/>
            <person name="Eguchi J."/>
            <person name="Arai T."/>
            <person name="Hasegawa H."/>
            <person name="Nakamaki T."/>
            <person name="Wakita T."/>
            <person name="Niki Y."/>
            <person name="Kuroda M."/>
        </authorList>
    </citation>
    <scope>NUCLEOTIDE SEQUENCE [LARGE SCALE GENOMIC DNA]</scope>
    <source>
        <strain evidence="2">SWG34-3</strain>
    </source>
</reference>
<keyword evidence="1" id="KW-1133">Transmembrane helix</keyword>
<dbReference type="Proteomes" id="UP000324831">
    <property type="component" value="Unassembled WGS sequence"/>
</dbReference>
<keyword evidence="1" id="KW-0472">Membrane</keyword>
<gene>
    <name evidence="2" type="ORF">MHSWG343_05260</name>
</gene>
<organism evidence="2 3">
    <name type="scientific">Candidatus Mycoplasma haematohominis</name>
    <dbReference type="NCBI Taxonomy" id="1494318"/>
    <lineage>
        <taxon>Bacteria</taxon>
        <taxon>Bacillati</taxon>
        <taxon>Mycoplasmatota</taxon>
        <taxon>Mollicutes</taxon>
        <taxon>Mycoplasmataceae</taxon>
        <taxon>Mycoplasma</taxon>
    </lineage>
</organism>
<evidence type="ECO:0000313" key="2">
    <source>
        <dbReference type="EMBL" id="GCE63529.1"/>
    </source>
</evidence>
<dbReference type="AlphaFoldDB" id="A0A478FSS7"/>
<evidence type="ECO:0000313" key="3">
    <source>
        <dbReference type="Proteomes" id="UP000324831"/>
    </source>
</evidence>
<accession>A0A478FSS7</accession>
<name>A0A478FSS7_9MOLU</name>
<proteinExistence type="predicted"/>
<protein>
    <submittedName>
        <fullName evidence="2">Uncharacterized protein</fullName>
    </submittedName>
</protein>